<sequence length="261" mass="28879">MTSKGLSNSTLSLRFMQNAQRAKQLKEVELDRAEVQDDGKWEVSQAVRDSWGISRDTQSESSDVHEASYLPFIFSTRDEDTSESDNVDIRKTTGRRIFNKQGQEVTMETNLSATTPAISAPPSEYKGRKVHPRPISISATGSSGQLRDFERIEKPKSKRKDDSKTARQAIFENGGVGTDLRTQARSDDVPPKSTTFLKPAGIDVPKDLQTAPAALTSNSDNVINGARSGKKKRERERDTIVGEPGDVSANPKKRKKKKNSE</sequence>
<evidence type="ECO:0000313" key="2">
    <source>
        <dbReference type="EMBL" id="KAF8900115.1"/>
    </source>
</evidence>
<dbReference type="Proteomes" id="UP000724874">
    <property type="component" value="Unassembled WGS sequence"/>
</dbReference>
<feature type="compositionally biased region" description="Polar residues" evidence="1">
    <location>
        <begin position="100"/>
        <end position="117"/>
    </location>
</feature>
<feature type="compositionally biased region" description="Basic and acidic residues" evidence="1">
    <location>
        <begin position="147"/>
        <end position="165"/>
    </location>
</feature>
<dbReference type="AlphaFoldDB" id="A0A9P5TLV4"/>
<dbReference type="EMBL" id="JADNYJ010000049">
    <property type="protein sequence ID" value="KAF8900115.1"/>
    <property type="molecule type" value="Genomic_DNA"/>
</dbReference>
<accession>A0A9P5TLV4</accession>
<proteinExistence type="predicted"/>
<gene>
    <name evidence="2" type="ORF">CPB84DRAFT_1747567</name>
</gene>
<evidence type="ECO:0000256" key="1">
    <source>
        <dbReference type="SAM" id="MobiDB-lite"/>
    </source>
</evidence>
<protein>
    <submittedName>
        <fullName evidence="2">Uncharacterized protein</fullName>
    </submittedName>
</protein>
<name>A0A9P5TLV4_GYMJU</name>
<comment type="caution">
    <text evidence="2">The sequence shown here is derived from an EMBL/GenBank/DDBJ whole genome shotgun (WGS) entry which is preliminary data.</text>
</comment>
<organism evidence="2 3">
    <name type="scientific">Gymnopilus junonius</name>
    <name type="common">Spectacular rustgill mushroom</name>
    <name type="synonym">Gymnopilus spectabilis subsp. junonius</name>
    <dbReference type="NCBI Taxonomy" id="109634"/>
    <lineage>
        <taxon>Eukaryota</taxon>
        <taxon>Fungi</taxon>
        <taxon>Dikarya</taxon>
        <taxon>Basidiomycota</taxon>
        <taxon>Agaricomycotina</taxon>
        <taxon>Agaricomycetes</taxon>
        <taxon>Agaricomycetidae</taxon>
        <taxon>Agaricales</taxon>
        <taxon>Agaricineae</taxon>
        <taxon>Hymenogastraceae</taxon>
        <taxon>Gymnopilus</taxon>
    </lineage>
</organism>
<keyword evidence="3" id="KW-1185">Reference proteome</keyword>
<reference evidence="2" key="1">
    <citation type="submission" date="2020-11" db="EMBL/GenBank/DDBJ databases">
        <authorList>
            <consortium name="DOE Joint Genome Institute"/>
            <person name="Ahrendt S."/>
            <person name="Riley R."/>
            <person name="Andreopoulos W."/>
            <person name="LaButti K."/>
            <person name="Pangilinan J."/>
            <person name="Ruiz-duenas F.J."/>
            <person name="Barrasa J.M."/>
            <person name="Sanchez-Garcia M."/>
            <person name="Camarero S."/>
            <person name="Miyauchi S."/>
            <person name="Serrano A."/>
            <person name="Linde D."/>
            <person name="Babiker R."/>
            <person name="Drula E."/>
            <person name="Ayuso-Fernandez I."/>
            <person name="Pacheco R."/>
            <person name="Padilla G."/>
            <person name="Ferreira P."/>
            <person name="Barriuso J."/>
            <person name="Kellner H."/>
            <person name="Castanera R."/>
            <person name="Alfaro M."/>
            <person name="Ramirez L."/>
            <person name="Pisabarro A.G."/>
            <person name="Kuo A."/>
            <person name="Tritt A."/>
            <person name="Lipzen A."/>
            <person name="He G."/>
            <person name="Yan M."/>
            <person name="Ng V."/>
            <person name="Cullen D."/>
            <person name="Martin F."/>
            <person name="Rosso M.-N."/>
            <person name="Henrissat B."/>
            <person name="Hibbett D."/>
            <person name="Martinez A.T."/>
            <person name="Grigoriev I.V."/>
        </authorList>
    </citation>
    <scope>NUCLEOTIDE SEQUENCE</scope>
    <source>
        <strain evidence="2">AH 44721</strain>
    </source>
</reference>
<feature type="compositionally biased region" description="Basic residues" evidence="1">
    <location>
        <begin position="251"/>
        <end position="261"/>
    </location>
</feature>
<dbReference type="OrthoDB" id="3251271at2759"/>
<evidence type="ECO:0000313" key="3">
    <source>
        <dbReference type="Proteomes" id="UP000724874"/>
    </source>
</evidence>
<feature type="region of interest" description="Disordered" evidence="1">
    <location>
        <begin position="73"/>
        <end position="261"/>
    </location>
</feature>